<name>A0A510DY08_9CREN</name>
<dbReference type="EMBL" id="AP018929">
    <property type="protein sequence ID" value="BBG25116.1"/>
    <property type="molecule type" value="Genomic_DNA"/>
</dbReference>
<dbReference type="Proteomes" id="UP000325030">
    <property type="component" value="Chromosome"/>
</dbReference>
<proteinExistence type="predicted"/>
<dbReference type="AlphaFoldDB" id="A0A510DY08"/>
<dbReference type="Proteomes" id="UP000322983">
    <property type="component" value="Chromosome"/>
</dbReference>
<evidence type="ECO:0000313" key="4">
    <source>
        <dbReference type="Proteomes" id="UP000325030"/>
    </source>
</evidence>
<dbReference type="PANTHER" id="PTHR34631">
    <property type="match status" value="1"/>
</dbReference>
<gene>
    <name evidence="1" type="ORF">IC006_2451</name>
    <name evidence="2" type="ORF">IC007_2453</name>
</gene>
<evidence type="ECO:0000313" key="1">
    <source>
        <dbReference type="EMBL" id="BBG25116.1"/>
    </source>
</evidence>
<evidence type="ECO:0000313" key="3">
    <source>
        <dbReference type="Proteomes" id="UP000322983"/>
    </source>
</evidence>
<dbReference type="EMBL" id="AP018930">
    <property type="protein sequence ID" value="BBG27898.1"/>
    <property type="molecule type" value="Genomic_DNA"/>
</dbReference>
<reference evidence="4" key="1">
    <citation type="submission" date="2018-09" db="EMBL/GenBank/DDBJ databases">
        <title>Complete Genome Sequencing of Sulfolobus sp. JCM 16834.</title>
        <authorList>
            <person name="Kato S."/>
            <person name="Itoh T."/>
            <person name="Ohkuma M."/>
        </authorList>
    </citation>
    <scope>NUCLEOTIDE SEQUENCE [LARGE SCALE GENOMIC DNA]</scope>
    <source>
        <strain evidence="4">IC-007</strain>
    </source>
</reference>
<dbReference type="PANTHER" id="PTHR34631:SF3">
    <property type="entry name" value="ISSOD12 TRANSPOSASE TNPA_ISSOD12"/>
    <property type="match status" value="1"/>
</dbReference>
<accession>A0A510DY08</accession>
<dbReference type="KEGG" id="step:IC006_2451"/>
<accession>A0A510E732</accession>
<protein>
    <submittedName>
        <fullName evidence="1">Uncharacterized protein</fullName>
    </submittedName>
</protein>
<keyword evidence="3" id="KW-1185">Reference proteome</keyword>
<organism evidence="1 3">
    <name type="scientific">Sulfuracidifex tepidarius</name>
    <dbReference type="NCBI Taxonomy" id="1294262"/>
    <lineage>
        <taxon>Archaea</taxon>
        <taxon>Thermoproteota</taxon>
        <taxon>Thermoprotei</taxon>
        <taxon>Sulfolobales</taxon>
        <taxon>Sulfolobaceae</taxon>
        <taxon>Sulfuracidifex</taxon>
    </lineage>
</organism>
<reference evidence="1 3" key="2">
    <citation type="journal article" date="2020" name="Int. J. Syst. Evol. Microbiol.">
        <title>Sulfuracidifex tepidarius gen. nov., sp. nov. and transfer of Sulfolobus metallicus Huber and Stetter 1992 to the genus Sulfuracidifex as Sulfuracidifex metallicus comb. nov.</title>
        <authorList>
            <person name="Itoh T."/>
            <person name="Miura T."/>
            <person name="Sakai H.D."/>
            <person name="Kato S."/>
            <person name="Ohkuma M."/>
            <person name="Takashina T."/>
        </authorList>
    </citation>
    <scope>NUCLEOTIDE SEQUENCE [LARGE SCALE GENOMIC DNA]</scope>
    <source>
        <strain evidence="1 3">IC-006</strain>
        <strain evidence="2">IC-007</strain>
    </source>
</reference>
<sequence>MEEREEGDSRFLKVEVVVEEDEFKVVSAEVTNNGVDSAISTVKELDEKGKDVRESYGDKAGIRGVQYIRDTLI</sequence>
<evidence type="ECO:0000313" key="2">
    <source>
        <dbReference type="EMBL" id="BBG27898.1"/>
    </source>
</evidence>
<dbReference type="InterPro" id="IPR053172">
    <property type="entry name" value="Tn903_transposase"/>
</dbReference>